<evidence type="ECO:0000313" key="3">
    <source>
        <dbReference type="Proteomes" id="UP000243515"/>
    </source>
</evidence>
<proteinExistence type="predicted"/>
<evidence type="ECO:0000256" key="1">
    <source>
        <dbReference type="SAM" id="MobiDB-lite"/>
    </source>
</evidence>
<dbReference type="GO" id="GO:0005640">
    <property type="term" value="C:nuclear outer membrane"/>
    <property type="evidence" value="ECO:0007669"/>
    <property type="project" value="TreeGrafter"/>
</dbReference>
<dbReference type="AlphaFoldDB" id="A0A232LV88"/>
<dbReference type="EMBL" id="NPHW01004337">
    <property type="protein sequence ID" value="OXV08065.1"/>
    <property type="molecule type" value="Genomic_DNA"/>
</dbReference>
<sequence length="255" mass="27866">MAPSSLPSTPKPSPAIDNQTPGTWRHPRLNEIVRRQNAATFSQRNVRGLLYNGAVLFVLWFFGRTFKYYLSLLCSAVRLPTYPDLSLSILRLYLCINIVTALYPLFRPKDDLVDIPLTPSQRALLGLDPRSTPPATPGTQYITPPRYRLSASRVPSPGSRPSSPLSIGESSSMRASPFSPSSSPLFQKAIVNGNKDTERKLSFGSGSLNLSFRDSTGLRTPASPSPVGSKGGSLGLSNKWLYEKSRRHSAGNGLF</sequence>
<dbReference type="OrthoDB" id="429932at2759"/>
<evidence type="ECO:0008006" key="4">
    <source>
        <dbReference type="Google" id="ProtNLM"/>
    </source>
</evidence>
<dbReference type="PANTHER" id="PTHR28003">
    <property type="entry name" value="NUCLEOPORIN POM34"/>
    <property type="match status" value="1"/>
</dbReference>
<feature type="region of interest" description="Disordered" evidence="1">
    <location>
        <begin position="126"/>
        <end position="182"/>
    </location>
</feature>
<dbReference type="Pfam" id="PF08058">
    <property type="entry name" value="NPCC"/>
    <property type="match status" value="1"/>
</dbReference>
<dbReference type="GO" id="GO:0070762">
    <property type="term" value="C:nuclear pore transmembrane ring"/>
    <property type="evidence" value="ECO:0007669"/>
    <property type="project" value="TreeGrafter"/>
</dbReference>
<dbReference type="Proteomes" id="UP000243515">
    <property type="component" value="Unassembled WGS sequence"/>
</dbReference>
<keyword evidence="3" id="KW-1185">Reference proteome</keyword>
<feature type="region of interest" description="Disordered" evidence="1">
    <location>
        <begin position="1"/>
        <end position="23"/>
    </location>
</feature>
<dbReference type="PANTHER" id="PTHR28003:SF1">
    <property type="entry name" value="NUCLEOPORIN POM34"/>
    <property type="match status" value="1"/>
</dbReference>
<dbReference type="GO" id="GO:0030474">
    <property type="term" value="P:spindle pole body duplication"/>
    <property type="evidence" value="ECO:0007669"/>
    <property type="project" value="TreeGrafter"/>
</dbReference>
<accession>A0A232LV88</accession>
<feature type="compositionally biased region" description="Low complexity" evidence="1">
    <location>
        <begin position="150"/>
        <end position="182"/>
    </location>
</feature>
<gene>
    <name evidence="2" type="ORF">Egran_04176</name>
</gene>
<comment type="caution">
    <text evidence="2">The sequence shown here is derived from an EMBL/GenBank/DDBJ whole genome shotgun (WGS) entry which is preliminary data.</text>
</comment>
<name>A0A232LV88_9EURO</name>
<reference evidence="2 3" key="1">
    <citation type="journal article" date="2015" name="Environ. Microbiol.">
        <title>Metagenome sequence of Elaphomyces granulatus from sporocarp tissue reveals Ascomycota ectomycorrhizal fingerprints of genome expansion and a Proteobacteria-rich microbiome.</title>
        <authorList>
            <person name="Quandt C.A."/>
            <person name="Kohler A."/>
            <person name="Hesse C.N."/>
            <person name="Sharpton T.J."/>
            <person name="Martin F."/>
            <person name="Spatafora J.W."/>
        </authorList>
    </citation>
    <scope>NUCLEOTIDE SEQUENCE [LARGE SCALE GENOMIC DNA]</scope>
    <source>
        <strain evidence="2 3">OSC145934</strain>
    </source>
</reference>
<evidence type="ECO:0000313" key="2">
    <source>
        <dbReference type="EMBL" id="OXV08065.1"/>
    </source>
</evidence>
<protein>
    <recommendedName>
        <fullName evidence="4">Nuclear pore complex component</fullName>
    </recommendedName>
</protein>
<dbReference type="GO" id="GO:0006606">
    <property type="term" value="P:protein import into nucleus"/>
    <property type="evidence" value="ECO:0007669"/>
    <property type="project" value="TreeGrafter"/>
</dbReference>
<dbReference type="InterPro" id="IPR012578">
    <property type="entry name" value="Nucl_pore_cmplx"/>
</dbReference>
<organism evidence="2 3">
    <name type="scientific">Elaphomyces granulatus</name>
    <dbReference type="NCBI Taxonomy" id="519963"/>
    <lineage>
        <taxon>Eukaryota</taxon>
        <taxon>Fungi</taxon>
        <taxon>Dikarya</taxon>
        <taxon>Ascomycota</taxon>
        <taxon>Pezizomycotina</taxon>
        <taxon>Eurotiomycetes</taxon>
        <taxon>Eurotiomycetidae</taxon>
        <taxon>Eurotiales</taxon>
        <taxon>Elaphomycetaceae</taxon>
        <taxon>Elaphomyces</taxon>
    </lineage>
</organism>
<feature type="region of interest" description="Disordered" evidence="1">
    <location>
        <begin position="212"/>
        <end position="234"/>
    </location>
</feature>